<dbReference type="PANTHER" id="PTHR11136:SF5">
    <property type="entry name" value="FOLYLPOLYGLUTAMATE SYNTHASE, MITOCHONDRIAL"/>
    <property type="match status" value="1"/>
</dbReference>
<protein>
    <recommendedName>
        <fullName evidence="5">Folylpolyglutamate synthase</fullName>
        <ecNumber evidence="4">6.3.2.17</ecNumber>
    </recommendedName>
    <alternativeName>
        <fullName evidence="13">Folylpoly-gamma-glutamate synthetase</fullName>
    </alternativeName>
    <alternativeName>
        <fullName evidence="12">Tetrahydrofolylpolyglutamate synthase</fullName>
    </alternativeName>
</protein>
<evidence type="ECO:0000256" key="12">
    <source>
        <dbReference type="ARBA" id="ARBA00030592"/>
    </source>
</evidence>
<evidence type="ECO:0000256" key="10">
    <source>
        <dbReference type="ARBA" id="ARBA00022840"/>
    </source>
</evidence>
<dbReference type="SUPFAM" id="SSF53244">
    <property type="entry name" value="MurD-like peptide ligases, peptide-binding domain"/>
    <property type="match status" value="1"/>
</dbReference>
<dbReference type="InterPro" id="IPR001645">
    <property type="entry name" value="Folylpolyglutamate_synth"/>
</dbReference>
<organism evidence="15 16">
    <name type="scientific">Kalanchoe fedtschenkoi</name>
    <name type="common">Lavender scallops</name>
    <name type="synonym">South American air plant</name>
    <dbReference type="NCBI Taxonomy" id="63787"/>
    <lineage>
        <taxon>Eukaryota</taxon>
        <taxon>Viridiplantae</taxon>
        <taxon>Streptophyta</taxon>
        <taxon>Embryophyta</taxon>
        <taxon>Tracheophyta</taxon>
        <taxon>Spermatophyta</taxon>
        <taxon>Magnoliopsida</taxon>
        <taxon>eudicotyledons</taxon>
        <taxon>Gunneridae</taxon>
        <taxon>Pentapetalae</taxon>
        <taxon>Saxifragales</taxon>
        <taxon>Crassulaceae</taxon>
        <taxon>Kalanchoe</taxon>
    </lineage>
</organism>
<evidence type="ECO:0000256" key="6">
    <source>
        <dbReference type="ARBA" id="ARBA00022563"/>
    </source>
</evidence>
<dbReference type="Gene3D" id="3.90.190.20">
    <property type="entry name" value="Mur ligase, C-terminal domain"/>
    <property type="match status" value="1"/>
</dbReference>
<proteinExistence type="inferred from homology"/>
<comment type="similarity">
    <text evidence="3">Belongs to the folylpolyglutamate synthase family.</text>
</comment>
<keyword evidence="9" id="KW-0547">Nucleotide-binding</keyword>
<dbReference type="GO" id="GO:0004326">
    <property type="term" value="F:tetrahydrofolylpolyglutamate synthase activity"/>
    <property type="evidence" value="ECO:0007669"/>
    <property type="project" value="UniProtKB-EC"/>
</dbReference>
<evidence type="ECO:0000256" key="13">
    <source>
        <dbReference type="ARBA" id="ARBA00030876"/>
    </source>
</evidence>
<dbReference type="GO" id="GO:0005829">
    <property type="term" value="C:cytosol"/>
    <property type="evidence" value="ECO:0007669"/>
    <property type="project" value="TreeGrafter"/>
</dbReference>
<evidence type="ECO:0000256" key="5">
    <source>
        <dbReference type="ARBA" id="ARBA00018660"/>
    </source>
</evidence>
<dbReference type="InterPro" id="IPR036565">
    <property type="entry name" value="Mur-like_cat_sf"/>
</dbReference>
<dbReference type="SUPFAM" id="SSF53623">
    <property type="entry name" value="MurD-like peptide ligases, catalytic domain"/>
    <property type="match status" value="1"/>
</dbReference>
<accession>A0A7N0UHA4</accession>
<comment type="pathway">
    <text evidence="2">Cofactor biosynthesis; tetrahydrofolylpolyglutamate biosynthesis.</text>
</comment>
<keyword evidence="6" id="KW-0554">One-carbon metabolism</keyword>
<dbReference type="PANTHER" id="PTHR11136">
    <property type="entry name" value="FOLYLPOLYGLUTAMATE SYNTHASE-RELATED"/>
    <property type="match status" value="1"/>
</dbReference>
<keyword evidence="7" id="KW-0436">Ligase</keyword>
<evidence type="ECO:0000256" key="9">
    <source>
        <dbReference type="ARBA" id="ARBA00022741"/>
    </source>
</evidence>
<dbReference type="PROSITE" id="PS01012">
    <property type="entry name" value="FOLYLPOLYGLU_SYNT_2"/>
    <property type="match status" value="1"/>
</dbReference>
<keyword evidence="11" id="KW-0460">Magnesium</keyword>
<dbReference type="GO" id="GO:0005739">
    <property type="term" value="C:mitochondrion"/>
    <property type="evidence" value="ECO:0007669"/>
    <property type="project" value="TreeGrafter"/>
</dbReference>
<dbReference type="Gene3D" id="3.40.1190.10">
    <property type="entry name" value="Mur-like, catalytic domain"/>
    <property type="match status" value="1"/>
</dbReference>
<evidence type="ECO:0000256" key="11">
    <source>
        <dbReference type="ARBA" id="ARBA00022842"/>
    </source>
</evidence>
<dbReference type="Proteomes" id="UP000594263">
    <property type="component" value="Unplaced"/>
</dbReference>
<keyword evidence="16" id="KW-1185">Reference proteome</keyword>
<dbReference type="GO" id="GO:0005524">
    <property type="term" value="F:ATP binding"/>
    <property type="evidence" value="ECO:0007669"/>
    <property type="project" value="UniProtKB-KW"/>
</dbReference>
<keyword evidence="8" id="KW-0479">Metal-binding</keyword>
<dbReference type="InterPro" id="IPR018109">
    <property type="entry name" value="Folylpolyglutamate_synth_CS"/>
</dbReference>
<comment type="cofactor">
    <cofactor evidence="1">
        <name>a monovalent cation</name>
        <dbReference type="ChEBI" id="CHEBI:60242"/>
    </cofactor>
</comment>
<dbReference type="GO" id="GO:0006730">
    <property type="term" value="P:one-carbon metabolic process"/>
    <property type="evidence" value="ECO:0007669"/>
    <property type="project" value="UniProtKB-KW"/>
</dbReference>
<sequence>MWPPTTPTKHPYNSKLYGWSWSGGCRGALDFYLSGGLFSISPLHWRHNLFNPPARVIRSSNNIRRGIRFTNTASQIMESSLYSVAYDELPRMLTFPSSSYETAMEALSSLITRQKRADRSPIGGKFSKLERMTMYIKILGMEEDIDKLRIIHVAGTKGKGSTCTFCEAILRESGFRTGLFTSPHLVDVRERFRLDGLEISQEKFLEYFWDCWNQLKAGVDEDLPMPPLFQFLTVLAFKIFIAEKVEVAVIEVGLGGKKDSTNVIKEPVVCGVTSLGMDHTETLGDTIDKIASHKAGIFKPKVPAFTVYQPSKAMDVLHQRADELQIPLEVVSPLNPEKLKGAKLGLSGDHQFTNAGLAVSLAKRWLLNTGNWDKLFQHNVSNDSELPEAFIRGLSTAHISGRAQIVQDSHIRINFPAAGRNSSGELTFYLDGAHSPESMEACASWFCNAVNETNDRQHLSVTCQNGNLKRLSNGYVEHTAETADECNRPRKLVLLFNCMDVRDPEVLLQKLVSTCSDSGTHFSKALFVPSMSSYNKVTSANSGIPSPAERKDLTWQFNLQKIWEKMIHGKDVVHEQFPMGNRENSRPPYFLSEKVPVSCPWDKDFATSAVMPSLPLTIKWLRDCVRENPSARVQVLVTGSLHLVGDVLKLLR</sequence>
<evidence type="ECO:0000256" key="7">
    <source>
        <dbReference type="ARBA" id="ARBA00022598"/>
    </source>
</evidence>
<evidence type="ECO:0000313" key="16">
    <source>
        <dbReference type="Proteomes" id="UP000594263"/>
    </source>
</evidence>
<dbReference type="EnsemblPlants" id="Kaladp0067s0008.1.v1.1">
    <property type="protein sequence ID" value="Kaladp0067s0008.1.v1.1"/>
    <property type="gene ID" value="Kaladp0067s0008.v1.1"/>
</dbReference>
<evidence type="ECO:0000256" key="4">
    <source>
        <dbReference type="ARBA" id="ARBA00013025"/>
    </source>
</evidence>
<evidence type="ECO:0000256" key="1">
    <source>
        <dbReference type="ARBA" id="ARBA00001944"/>
    </source>
</evidence>
<dbReference type="GO" id="GO:0046872">
    <property type="term" value="F:metal ion binding"/>
    <property type="evidence" value="ECO:0007669"/>
    <property type="project" value="UniProtKB-KW"/>
</dbReference>
<evidence type="ECO:0000256" key="8">
    <source>
        <dbReference type="ARBA" id="ARBA00022723"/>
    </source>
</evidence>
<dbReference type="EC" id="6.3.2.17" evidence="4"/>
<dbReference type="FunFam" id="3.40.1190.10:FF:000008">
    <property type="entry name" value="Folylpolyglutamate synthase"/>
    <property type="match status" value="1"/>
</dbReference>
<dbReference type="OMA" id="LDRMLMY"/>
<dbReference type="NCBIfam" id="TIGR01499">
    <property type="entry name" value="folC"/>
    <property type="match status" value="1"/>
</dbReference>
<dbReference type="InterPro" id="IPR036615">
    <property type="entry name" value="Mur_ligase_C_dom_sf"/>
</dbReference>
<dbReference type="FunFam" id="3.90.190.20:FF:000011">
    <property type="entry name" value="Folylpolyglutamate synthase"/>
    <property type="match status" value="1"/>
</dbReference>
<dbReference type="Gramene" id="Kaladp0067s0008.1.v1.1">
    <property type="protein sequence ID" value="Kaladp0067s0008.1.v1.1"/>
    <property type="gene ID" value="Kaladp0067s0008.v1.1"/>
</dbReference>
<evidence type="ECO:0000256" key="3">
    <source>
        <dbReference type="ARBA" id="ARBA00008276"/>
    </source>
</evidence>
<reference evidence="15" key="1">
    <citation type="submission" date="2021-01" db="UniProtKB">
        <authorList>
            <consortium name="EnsemblPlants"/>
        </authorList>
    </citation>
    <scope>IDENTIFICATION</scope>
</reference>
<evidence type="ECO:0000313" key="15">
    <source>
        <dbReference type="EnsemblPlants" id="Kaladp0067s0008.1.v1.1"/>
    </source>
</evidence>
<comment type="catalytic activity">
    <reaction evidence="14">
        <text>(6S)-5,6,7,8-tetrahydrofolyl-(gamma-L-Glu)(n) + L-glutamate + ATP = (6S)-5,6,7,8-tetrahydrofolyl-(gamma-L-Glu)(n+1) + ADP + phosphate + H(+)</text>
        <dbReference type="Rhea" id="RHEA:10580"/>
        <dbReference type="Rhea" id="RHEA-COMP:14738"/>
        <dbReference type="Rhea" id="RHEA-COMP:14740"/>
        <dbReference type="ChEBI" id="CHEBI:15378"/>
        <dbReference type="ChEBI" id="CHEBI:29985"/>
        <dbReference type="ChEBI" id="CHEBI:30616"/>
        <dbReference type="ChEBI" id="CHEBI:43474"/>
        <dbReference type="ChEBI" id="CHEBI:141005"/>
        <dbReference type="ChEBI" id="CHEBI:456216"/>
        <dbReference type="EC" id="6.3.2.17"/>
    </reaction>
</comment>
<keyword evidence="10" id="KW-0067">ATP-binding</keyword>
<dbReference type="AlphaFoldDB" id="A0A7N0UHA4"/>
<evidence type="ECO:0000256" key="2">
    <source>
        <dbReference type="ARBA" id="ARBA00005150"/>
    </source>
</evidence>
<evidence type="ECO:0000256" key="14">
    <source>
        <dbReference type="ARBA" id="ARBA00047493"/>
    </source>
</evidence>
<name>A0A7N0UHA4_KALFE</name>